<keyword evidence="2" id="KW-1015">Disulfide bond</keyword>
<feature type="active site" evidence="1">
    <location>
        <position position="313"/>
    </location>
</feature>
<dbReference type="PANTHER" id="PTHR37981:SF1">
    <property type="entry name" value="SGNH HYDROLASE-TYPE ESTERASE DOMAIN-CONTAINING PROTEIN"/>
    <property type="match status" value="1"/>
</dbReference>
<name>A0A1S1PJJ1_9ACTN</name>
<feature type="chain" id="PRO_5010178259" evidence="3">
    <location>
        <begin position="25"/>
        <end position="339"/>
    </location>
</feature>
<dbReference type="GO" id="GO:0019433">
    <property type="term" value="P:triglyceride catabolic process"/>
    <property type="evidence" value="ECO:0007669"/>
    <property type="project" value="TreeGrafter"/>
</dbReference>
<dbReference type="SUPFAM" id="SSF52266">
    <property type="entry name" value="SGNH hydrolase"/>
    <property type="match status" value="1"/>
</dbReference>
<comment type="caution">
    <text evidence="5">The sequence shown here is derived from an EMBL/GenBank/DDBJ whole genome shotgun (WGS) entry which is preliminary data.</text>
</comment>
<feature type="active site" description="Nucleophile" evidence="1">
    <location>
        <position position="73"/>
    </location>
</feature>
<feature type="disulfide bond" evidence="2">
    <location>
        <begin position="168"/>
        <end position="188"/>
    </location>
</feature>
<organism evidence="5 6">
    <name type="scientific">Parafrankia soli</name>
    <dbReference type="NCBI Taxonomy" id="2599596"/>
    <lineage>
        <taxon>Bacteria</taxon>
        <taxon>Bacillati</taxon>
        <taxon>Actinomycetota</taxon>
        <taxon>Actinomycetes</taxon>
        <taxon>Frankiales</taxon>
        <taxon>Frankiaceae</taxon>
        <taxon>Parafrankia</taxon>
    </lineage>
</organism>
<feature type="disulfide bond" evidence="2">
    <location>
        <begin position="90"/>
        <end position="117"/>
    </location>
</feature>
<gene>
    <name evidence="5" type="ORF">BBK14_28300</name>
</gene>
<dbReference type="RefSeq" id="WP_071066931.1">
    <property type="nucleotide sequence ID" value="NZ_MAXA01000269.1"/>
</dbReference>
<keyword evidence="3" id="KW-0732">Signal</keyword>
<dbReference type="Pfam" id="PF13472">
    <property type="entry name" value="Lipase_GDSL_2"/>
    <property type="match status" value="1"/>
</dbReference>
<evidence type="ECO:0000259" key="4">
    <source>
        <dbReference type="Pfam" id="PF13472"/>
    </source>
</evidence>
<dbReference type="EMBL" id="MAXA01000269">
    <property type="protein sequence ID" value="OHV20184.1"/>
    <property type="molecule type" value="Genomic_DNA"/>
</dbReference>
<dbReference type="Proteomes" id="UP000179769">
    <property type="component" value="Unassembled WGS sequence"/>
</dbReference>
<protein>
    <submittedName>
        <fullName evidence="5">GDSL family lipase</fullName>
    </submittedName>
</protein>
<dbReference type="GO" id="GO:0004806">
    <property type="term" value="F:triacylglycerol lipase activity"/>
    <property type="evidence" value="ECO:0007669"/>
    <property type="project" value="TreeGrafter"/>
</dbReference>
<feature type="signal peptide" evidence="3">
    <location>
        <begin position="1"/>
        <end position="24"/>
    </location>
</feature>
<accession>A0A1S1PJJ1</accession>
<evidence type="ECO:0000256" key="3">
    <source>
        <dbReference type="SAM" id="SignalP"/>
    </source>
</evidence>
<dbReference type="OrthoDB" id="5503950at2"/>
<dbReference type="Gene3D" id="3.40.50.1110">
    <property type="entry name" value="SGNH hydrolase"/>
    <property type="match status" value="1"/>
</dbReference>
<feature type="disulfide bond" evidence="2">
    <location>
        <begin position="243"/>
        <end position="292"/>
    </location>
</feature>
<reference evidence="6" key="1">
    <citation type="submission" date="2016-07" db="EMBL/GenBank/DDBJ databases">
        <title>Frankia sp. NRRL B-16219 Genome sequencing.</title>
        <authorList>
            <person name="Ghodhbane-Gtari F."/>
            <person name="Swanson E."/>
            <person name="Gueddou A."/>
            <person name="Louati M."/>
            <person name="Nouioui I."/>
            <person name="Hezbri K."/>
            <person name="Abebe-Akele F."/>
            <person name="Simpson S."/>
            <person name="Morris K."/>
            <person name="Thomas K."/>
            <person name="Gtari M."/>
            <person name="Tisa L.S."/>
        </authorList>
    </citation>
    <scope>NUCLEOTIDE SEQUENCE [LARGE SCALE GENOMIC DNA]</scope>
    <source>
        <strain evidence="6">NRRL B-16219</strain>
    </source>
</reference>
<proteinExistence type="predicted"/>
<sequence length="339" mass="35121">MIRTQLRAGLVCTLACGTLITAVALNRHDGGSAPAAAAAALPETTTTPVPTRTATATAAPAPAQGAYVALGDSYTAGPGIPSQIGEPDGCDRSDRNYPTLIAESLDLDESDFTDMSCSGATIADLSSPQSTGDGVNPAQFSALSATTRLVTIGIGGNDIGFTSVVKQCVRAGVLYNALAGGTSNDAPCKRKYVSAGTDEVHEKIQAAGQQLSVALGEITRRAPQADVYIVGYPAILPTDGVGCARTMGLTTGDITYLRQKEQELNTMLQQQAEAAGAGYIDTYTPSLDRDACAARDIRWVEPLIPLNPAASVHPNERGERGMADAILQSMSHQTPPTRS</sequence>
<dbReference type="PANTHER" id="PTHR37981">
    <property type="entry name" value="LIPASE 2"/>
    <property type="match status" value="1"/>
</dbReference>
<evidence type="ECO:0000313" key="5">
    <source>
        <dbReference type="EMBL" id="OHV20184.1"/>
    </source>
</evidence>
<evidence type="ECO:0000313" key="6">
    <source>
        <dbReference type="Proteomes" id="UP000179769"/>
    </source>
</evidence>
<dbReference type="AlphaFoldDB" id="A0A1S1PJJ1"/>
<dbReference type="InterPro" id="IPR013830">
    <property type="entry name" value="SGNH_hydro"/>
</dbReference>
<dbReference type="CDD" id="cd01823">
    <property type="entry name" value="SEST_like"/>
    <property type="match status" value="1"/>
</dbReference>
<dbReference type="InterPro" id="IPR037460">
    <property type="entry name" value="SEST-like"/>
</dbReference>
<dbReference type="InterPro" id="IPR036514">
    <property type="entry name" value="SGNH_hydro_sf"/>
</dbReference>
<evidence type="ECO:0000256" key="2">
    <source>
        <dbReference type="PIRSR" id="PIRSR637460-2"/>
    </source>
</evidence>
<feature type="domain" description="SGNH hydrolase-type esterase" evidence="4">
    <location>
        <begin position="69"/>
        <end position="320"/>
    </location>
</feature>
<keyword evidence="6" id="KW-1185">Reference proteome</keyword>
<evidence type="ECO:0000256" key="1">
    <source>
        <dbReference type="PIRSR" id="PIRSR637460-1"/>
    </source>
</evidence>